<evidence type="ECO:0008006" key="4">
    <source>
        <dbReference type="Google" id="ProtNLM"/>
    </source>
</evidence>
<gene>
    <name evidence="2" type="ORF">SAMN04488109_0708</name>
</gene>
<keyword evidence="1" id="KW-0732">Signal</keyword>
<evidence type="ECO:0000256" key="1">
    <source>
        <dbReference type="SAM" id="SignalP"/>
    </source>
</evidence>
<evidence type="ECO:0000313" key="2">
    <source>
        <dbReference type="EMBL" id="SHG53480.1"/>
    </source>
</evidence>
<accession>A0A1M5KLB5</accession>
<dbReference type="InterPro" id="IPR019619">
    <property type="entry name" value="DUF2490"/>
</dbReference>
<feature type="signal peptide" evidence="1">
    <location>
        <begin position="1"/>
        <end position="19"/>
    </location>
</feature>
<keyword evidence="3" id="KW-1185">Reference proteome</keyword>
<sequence>MLRMIVIATSITATFQAVAQEDVPQNFCVWPGFEVFMPFREDSRWGLFAEGYVKRVNFLKDPQSLFLRLGGTYYLKNGNRITGGVAWQYNYPYDAVALPYSWPDSRIWQQYMIRRASLKNKEHLWVHRFRLEERWLARKNDPAEDGYDSYKFETTFRYMLRSQWYIRPRVGLAVYEEVHLRVYSEERDEKIFDQNRIYAGLIYALDKDRLWRIETGYMFLSCGMRPRTSPAGNASITRGALR</sequence>
<dbReference type="EMBL" id="FQWQ01000001">
    <property type="protein sequence ID" value="SHG53480.1"/>
    <property type="molecule type" value="Genomic_DNA"/>
</dbReference>
<evidence type="ECO:0000313" key="3">
    <source>
        <dbReference type="Proteomes" id="UP000184212"/>
    </source>
</evidence>
<dbReference type="AlphaFoldDB" id="A0A1M5KLB5"/>
<dbReference type="Proteomes" id="UP000184212">
    <property type="component" value="Unassembled WGS sequence"/>
</dbReference>
<reference evidence="2 3" key="1">
    <citation type="submission" date="2016-11" db="EMBL/GenBank/DDBJ databases">
        <authorList>
            <person name="Jaros S."/>
            <person name="Januszkiewicz K."/>
            <person name="Wedrychowicz H."/>
        </authorList>
    </citation>
    <scope>NUCLEOTIDE SEQUENCE [LARGE SCALE GENOMIC DNA]</scope>
    <source>
        <strain evidence="2 3">DSM 24574</strain>
    </source>
</reference>
<proteinExistence type="predicted"/>
<protein>
    <recommendedName>
        <fullName evidence="4">DUF2490 domain-containing protein</fullName>
    </recommendedName>
</protein>
<organism evidence="2 3">
    <name type="scientific">Chryseolinea serpens</name>
    <dbReference type="NCBI Taxonomy" id="947013"/>
    <lineage>
        <taxon>Bacteria</taxon>
        <taxon>Pseudomonadati</taxon>
        <taxon>Bacteroidota</taxon>
        <taxon>Cytophagia</taxon>
        <taxon>Cytophagales</taxon>
        <taxon>Fulvivirgaceae</taxon>
        <taxon>Chryseolinea</taxon>
    </lineage>
</organism>
<dbReference type="Pfam" id="PF10677">
    <property type="entry name" value="DUF2490"/>
    <property type="match status" value="1"/>
</dbReference>
<name>A0A1M5KLB5_9BACT</name>
<dbReference type="STRING" id="947013.SAMN04488109_0708"/>
<feature type="chain" id="PRO_5012025128" description="DUF2490 domain-containing protein" evidence="1">
    <location>
        <begin position="20"/>
        <end position="242"/>
    </location>
</feature>